<name>A0A1M6HU76_9FIRM</name>
<comment type="subcellular location">
    <subcellularLocation>
        <location evidence="2">Cell membrane</location>
        <topology evidence="2">Single-pass type II membrane protein</topology>
    </subcellularLocation>
    <subcellularLocation>
        <location evidence="7">Membrane</location>
        <topology evidence="7">Single-pass type II membrane protein</topology>
    </subcellularLocation>
</comment>
<protein>
    <recommendedName>
        <fullName evidence="4 7">Signal peptidase I</fullName>
        <ecNumber evidence="4 7">3.4.21.89</ecNumber>
    </recommendedName>
</protein>
<dbReference type="GO" id="GO:0009003">
    <property type="term" value="F:signal peptidase activity"/>
    <property type="evidence" value="ECO:0007669"/>
    <property type="project" value="UniProtKB-EC"/>
</dbReference>
<evidence type="ECO:0000256" key="6">
    <source>
        <dbReference type="PIRSR" id="PIRSR600223-1"/>
    </source>
</evidence>
<evidence type="ECO:0000256" key="1">
    <source>
        <dbReference type="ARBA" id="ARBA00000677"/>
    </source>
</evidence>
<evidence type="ECO:0000256" key="5">
    <source>
        <dbReference type="ARBA" id="ARBA00022801"/>
    </source>
</evidence>
<keyword evidence="10" id="KW-1185">Reference proteome</keyword>
<feature type="active site" evidence="6">
    <location>
        <position position="110"/>
    </location>
</feature>
<dbReference type="EMBL" id="FQZP01000035">
    <property type="protein sequence ID" value="SHJ25687.1"/>
    <property type="molecule type" value="Genomic_DNA"/>
</dbReference>
<accession>A0A1M6HU76</accession>
<dbReference type="SUPFAM" id="SSF51306">
    <property type="entry name" value="LexA/Signal peptidase"/>
    <property type="match status" value="1"/>
</dbReference>
<evidence type="ECO:0000259" key="8">
    <source>
        <dbReference type="Pfam" id="PF10502"/>
    </source>
</evidence>
<dbReference type="InterPro" id="IPR019757">
    <property type="entry name" value="Pept_S26A_signal_pept_1_Lys-AS"/>
</dbReference>
<dbReference type="EC" id="3.4.21.89" evidence="4 7"/>
<feature type="active site" evidence="6">
    <location>
        <position position="44"/>
    </location>
</feature>
<dbReference type="GO" id="GO:0004252">
    <property type="term" value="F:serine-type endopeptidase activity"/>
    <property type="evidence" value="ECO:0007669"/>
    <property type="project" value="InterPro"/>
</dbReference>
<dbReference type="InterPro" id="IPR036286">
    <property type="entry name" value="LexA/Signal_pep-like_sf"/>
</dbReference>
<sequence length="205" mass="23247">MEQNKKKSIGREIMEWVVLILVAFLIASLIQSELFALTEVNMTSMMDTLVQGDKLIMNKLAYVSSEPQRGDIIIFLRDEPINGAIGRLRIYISDVALKLKGDFRRNRLIKRVIGVPGDKVEIRDNVLYVNDIPMEEDYARIDPVLGIVANGNMEPVVVQEGELFVMGDNRSQSMDSRNFGVIDMDWVEGKAIFRLLPLSKFGKIE</sequence>
<dbReference type="Pfam" id="PF10502">
    <property type="entry name" value="Peptidase_S26"/>
    <property type="match status" value="1"/>
</dbReference>
<dbReference type="AlphaFoldDB" id="A0A1M6HU76"/>
<comment type="similarity">
    <text evidence="3 7">Belongs to the peptidase S26 family.</text>
</comment>
<dbReference type="RefSeq" id="WP_243133246.1">
    <property type="nucleotide sequence ID" value="NZ_DAONMB010000005.1"/>
</dbReference>
<dbReference type="PANTHER" id="PTHR43390">
    <property type="entry name" value="SIGNAL PEPTIDASE I"/>
    <property type="match status" value="1"/>
</dbReference>
<keyword evidence="5 7" id="KW-0378">Hydrolase</keyword>
<keyword evidence="7" id="KW-0645">Protease</keyword>
<dbReference type="CDD" id="cd06530">
    <property type="entry name" value="S26_SPase_I"/>
    <property type="match status" value="1"/>
</dbReference>
<dbReference type="GO" id="GO:0006465">
    <property type="term" value="P:signal peptide processing"/>
    <property type="evidence" value="ECO:0007669"/>
    <property type="project" value="InterPro"/>
</dbReference>
<reference evidence="9 10" key="1">
    <citation type="submission" date="2016-11" db="EMBL/GenBank/DDBJ databases">
        <authorList>
            <person name="Varghese N."/>
            <person name="Submissions S."/>
        </authorList>
    </citation>
    <scope>NUCLEOTIDE SEQUENCE [LARGE SCALE GENOMIC DNA]</scope>
    <source>
        <strain evidence="9 10">DSM 19027</strain>
    </source>
</reference>
<comment type="catalytic activity">
    <reaction evidence="1 7">
        <text>Cleavage of hydrophobic, N-terminal signal or leader sequences from secreted and periplasmic proteins.</text>
        <dbReference type="EC" id="3.4.21.89"/>
    </reaction>
</comment>
<feature type="domain" description="Peptidase S26" evidence="8">
    <location>
        <begin position="13"/>
        <end position="195"/>
    </location>
</feature>
<gene>
    <name evidence="9" type="ORF">SAMN05444373_103521</name>
</gene>
<dbReference type="Proteomes" id="UP000324781">
    <property type="component" value="Unassembled WGS sequence"/>
</dbReference>
<dbReference type="PRINTS" id="PR00727">
    <property type="entry name" value="LEADERPTASE"/>
</dbReference>
<evidence type="ECO:0000256" key="3">
    <source>
        <dbReference type="ARBA" id="ARBA00009370"/>
    </source>
</evidence>
<dbReference type="PROSITE" id="PS00760">
    <property type="entry name" value="SPASE_I_2"/>
    <property type="match status" value="1"/>
</dbReference>
<dbReference type="PROSITE" id="PS00761">
    <property type="entry name" value="SPASE_I_3"/>
    <property type="match status" value="1"/>
</dbReference>
<evidence type="ECO:0000256" key="7">
    <source>
        <dbReference type="RuleBase" id="RU362042"/>
    </source>
</evidence>
<evidence type="ECO:0000313" key="10">
    <source>
        <dbReference type="Proteomes" id="UP000324781"/>
    </source>
</evidence>
<proteinExistence type="inferred from homology"/>
<organism evidence="9 10">
    <name type="scientific">Thermoclostridium caenicola</name>
    <dbReference type="NCBI Taxonomy" id="659425"/>
    <lineage>
        <taxon>Bacteria</taxon>
        <taxon>Bacillati</taxon>
        <taxon>Bacillota</taxon>
        <taxon>Clostridia</taxon>
        <taxon>Eubacteriales</taxon>
        <taxon>Oscillospiraceae</taxon>
        <taxon>Thermoclostridium</taxon>
    </lineage>
</organism>
<dbReference type="InterPro" id="IPR019758">
    <property type="entry name" value="Pept_S26A_signal_pept_1_CS"/>
</dbReference>
<evidence type="ECO:0000256" key="2">
    <source>
        <dbReference type="ARBA" id="ARBA00004401"/>
    </source>
</evidence>
<dbReference type="InterPro" id="IPR000223">
    <property type="entry name" value="Pept_S26A_signal_pept_1"/>
</dbReference>
<evidence type="ECO:0000256" key="4">
    <source>
        <dbReference type="ARBA" id="ARBA00013208"/>
    </source>
</evidence>
<dbReference type="InterPro" id="IPR019533">
    <property type="entry name" value="Peptidase_S26"/>
</dbReference>
<dbReference type="PANTHER" id="PTHR43390:SF1">
    <property type="entry name" value="CHLOROPLAST PROCESSING PEPTIDASE"/>
    <property type="match status" value="1"/>
</dbReference>
<dbReference type="NCBIfam" id="TIGR02227">
    <property type="entry name" value="sigpep_I_bact"/>
    <property type="match status" value="1"/>
</dbReference>
<dbReference type="Gene3D" id="2.10.109.10">
    <property type="entry name" value="Umud Fragment, subunit A"/>
    <property type="match status" value="1"/>
</dbReference>
<evidence type="ECO:0000313" key="9">
    <source>
        <dbReference type="EMBL" id="SHJ25687.1"/>
    </source>
</evidence>
<dbReference type="GO" id="GO:0005886">
    <property type="term" value="C:plasma membrane"/>
    <property type="evidence" value="ECO:0007669"/>
    <property type="project" value="UniProtKB-SubCell"/>
</dbReference>